<dbReference type="Ensembl" id="ENSEEET00000009517.2">
    <property type="protein sequence ID" value="ENSEEEP00000009399.2"/>
    <property type="gene ID" value="ENSEEEG00000004806.2"/>
</dbReference>
<protein>
    <recommendedName>
        <fullName evidence="4">Ankyrin repeat domain 45</fullName>
    </recommendedName>
</protein>
<dbReference type="InterPro" id="IPR029048">
    <property type="entry name" value="HSP70_C_sf"/>
</dbReference>
<dbReference type="Gene3D" id="1.25.40.20">
    <property type="entry name" value="Ankyrin repeat-containing domain"/>
    <property type="match status" value="1"/>
</dbReference>
<dbReference type="AlphaFoldDB" id="A0A4W4EEI5"/>
<name>A0A4W4EEI5_ELEEL</name>
<dbReference type="Pfam" id="PF12796">
    <property type="entry name" value="Ank_2"/>
    <property type="match status" value="1"/>
</dbReference>
<sequence>MKMQSRAEKTVFSCALEGDAEGLQYLIDEESPDMLRETDDVGRSVLAAACMLDRSGFARELVVKHRADVNAHTARGYSPLHCSAMWGQLDTLKTLLELGADPQAVTFRSERAIDLARRYSRWDCVDYLAWAEAKQSLQASINEVRDILAAPERVQGKLSKEDKNICLNTCSAKSDWIQNVKNPTIQDLEEQKKQLEDVLSPILAKLKAQGEFVIIRRTTFDGSGAC</sequence>
<dbReference type="GeneTree" id="ENSGT00390000008829"/>
<accession>A0A4W4EEI5</accession>
<reference evidence="3" key="1">
    <citation type="journal article" date="2014" name="Science">
        <title>Nonhuman genetics. Genomic basis for the convergent evolution of electric organs.</title>
        <authorList>
            <person name="Gallant J.R."/>
            <person name="Traeger L.L."/>
            <person name="Volkening J.D."/>
            <person name="Moffett H."/>
            <person name="Chen P.H."/>
            <person name="Novina C.D."/>
            <person name="Phillips G.N.Jr."/>
            <person name="Anand R."/>
            <person name="Wells G.B."/>
            <person name="Pinch M."/>
            <person name="Guth R."/>
            <person name="Unguez G.A."/>
            <person name="Albert J.S."/>
            <person name="Zakon H.H."/>
            <person name="Samanta M.P."/>
            <person name="Sussman M.R."/>
        </authorList>
    </citation>
    <scope>NUCLEOTIDE SEQUENCE [LARGE SCALE GENOMIC DNA]</scope>
</reference>
<proteinExistence type="predicted"/>
<dbReference type="SUPFAM" id="SSF100934">
    <property type="entry name" value="Heat shock protein 70kD (HSP70), C-terminal subdomain"/>
    <property type="match status" value="1"/>
</dbReference>
<feature type="repeat" description="ANK" evidence="1">
    <location>
        <begin position="75"/>
        <end position="107"/>
    </location>
</feature>
<dbReference type="PROSITE" id="PS50088">
    <property type="entry name" value="ANK_REPEAT"/>
    <property type="match status" value="1"/>
</dbReference>
<evidence type="ECO:0000313" key="3">
    <source>
        <dbReference type="Proteomes" id="UP000314983"/>
    </source>
</evidence>
<reference evidence="2" key="5">
    <citation type="submission" date="2025-09" db="UniProtKB">
        <authorList>
            <consortium name="Ensembl"/>
        </authorList>
    </citation>
    <scope>IDENTIFICATION</scope>
</reference>
<evidence type="ECO:0008006" key="4">
    <source>
        <dbReference type="Google" id="ProtNLM"/>
    </source>
</evidence>
<dbReference type="GO" id="GO:0008283">
    <property type="term" value="P:cell population proliferation"/>
    <property type="evidence" value="ECO:0007669"/>
    <property type="project" value="Ensembl"/>
</dbReference>
<dbReference type="InterPro" id="IPR036770">
    <property type="entry name" value="Ankyrin_rpt-contain_sf"/>
</dbReference>
<dbReference type="Proteomes" id="UP000314983">
    <property type="component" value="Chromosome 18"/>
</dbReference>
<evidence type="ECO:0000256" key="1">
    <source>
        <dbReference type="PROSITE-ProRule" id="PRU00023"/>
    </source>
</evidence>
<dbReference type="PROSITE" id="PS50297">
    <property type="entry name" value="ANK_REP_REGION"/>
    <property type="match status" value="1"/>
</dbReference>
<dbReference type="PANTHER" id="PTHR22677">
    <property type="entry name" value="ANKYRIN REPEAT DOMAIN-CONTAINING PROTEIN 60"/>
    <property type="match status" value="1"/>
</dbReference>
<dbReference type="STRING" id="8005.ENSEEEP00000009399"/>
<keyword evidence="1" id="KW-0040">ANK repeat</keyword>
<dbReference type="InterPro" id="IPR002110">
    <property type="entry name" value="Ankyrin_rpt"/>
</dbReference>
<reference evidence="2" key="3">
    <citation type="submission" date="2020-05" db="EMBL/GenBank/DDBJ databases">
        <title>Electrophorus electricus (electric eel) genome, fEleEle1, primary haplotype.</title>
        <authorList>
            <person name="Myers G."/>
            <person name="Meyer A."/>
            <person name="Fedrigo O."/>
            <person name="Formenti G."/>
            <person name="Rhie A."/>
            <person name="Tracey A."/>
            <person name="Sims Y."/>
            <person name="Jarvis E.D."/>
        </authorList>
    </citation>
    <scope>NUCLEOTIDE SEQUENCE [LARGE SCALE GENOMIC DNA]</scope>
</reference>
<dbReference type="InterPro" id="IPR039323">
    <property type="entry name" value="ANKRD_45/46/60"/>
</dbReference>
<reference evidence="2" key="4">
    <citation type="submission" date="2025-08" db="UniProtKB">
        <authorList>
            <consortium name="Ensembl"/>
        </authorList>
    </citation>
    <scope>IDENTIFICATION</scope>
</reference>
<organism evidence="2 3">
    <name type="scientific">Electrophorus electricus</name>
    <name type="common">Electric eel</name>
    <name type="synonym">Gymnotus electricus</name>
    <dbReference type="NCBI Taxonomy" id="8005"/>
    <lineage>
        <taxon>Eukaryota</taxon>
        <taxon>Metazoa</taxon>
        <taxon>Chordata</taxon>
        <taxon>Craniata</taxon>
        <taxon>Vertebrata</taxon>
        <taxon>Euteleostomi</taxon>
        <taxon>Actinopterygii</taxon>
        <taxon>Neopterygii</taxon>
        <taxon>Teleostei</taxon>
        <taxon>Ostariophysi</taxon>
        <taxon>Gymnotiformes</taxon>
        <taxon>Gymnotoidei</taxon>
        <taxon>Gymnotidae</taxon>
        <taxon>Electrophorus</taxon>
    </lineage>
</organism>
<keyword evidence="3" id="KW-1185">Reference proteome</keyword>
<dbReference type="Gene3D" id="1.20.1270.10">
    <property type="match status" value="1"/>
</dbReference>
<dbReference type="SUPFAM" id="SSF48403">
    <property type="entry name" value="Ankyrin repeat"/>
    <property type="match status" value="1"/>
</dbReference>
<dbReference type="SMART" id="SM00248">
    <property type="entry name" value="ANK"/>
    <property type="match status" value="2"/>
</dbReference>
<reference evidence="3" key="2">
    <citation type="journal article" date="2017" name="Sci. Adv.">
        <title>A tail of two voltages: Proteomic comparison of the three electric organs of the electric eel.</title>
        <authorList>
            <person name="Traeger L.L."/>
            <person name="Sabat G."/>
            <person name="Barrett-Wilt G.A."/>
            <person name="Wells G.B."/>
            <person name="Sussman M.R."/>
        </authorList>
    </citation>
    <scope>NUCLEOTIDE SEQUENCE [LARGE SCALE GENOMIC DNA]</scope>
</reference>
<dbReference type="PANTHER" id="PTHR22677:SF4">
    <property type="entry name" value="USHER SYNDROME TYPE-1G PROTEIN-LIKE PROTEIN"/>
    <property type="match status" value="1"/>
</dbReference>
<dbReference type="OMA" id="ATPRKFW"/>
<gene>
    <name evidence="2" type="primary">ankrd45</name>
</gene>
<evidence type="ECO:0000313" key="2">
    <source>
        <dbReference type="Ensembl" id="ENSEEEP00000009399.2"/>
    </source>
</evidence>